<comment type="caution">
    <text evidence="3">The sequence shown here is derived from an EMBL/GenBank/DDBJ whole genome shotgun (WGS) entry which is preliminary data.</text>
</comment>
<gene>
    <name evidence="3" type="ORF">GBAR_LOCUS5125</name>
</gene>
<dbReference type="CDD" id="cd01670">
    <property type="entry name" value="Death"/>
    <property type="match status" value="1"/>
</dbReference>
<accession>A0AA35W7V1</accession>
<evidence type="ECO:0000259" key="2">
    <source>
        <dbReference type="Pfam" id="PF00531"/>
    </source>
</evidence>
<reference evidence="3" key="1">
    <citation type="submission" date="2023-03" db="EMBL/GenBank/DDBJ databases">
        <authorList>
            <person name="Steffen K."/>
            <person name="Cardenas P."/>
        </authorList>
    </citation>
    <scope>NUCLEOTIDE SEQUENCE</scope>
</reference>
<dbReference type="AlphaFoldDB" id="A0AA35W7V1"/>
<dbReference type="InterPro" id="IPR000488">
    <property type="entry name" value="Death_dom"/>
</dbReference>
<dbReference type="Proteomes" id="UP001174909">
    <property type="component" value="Unassembled WGS sequence"/>
</dbReference>
<name>A0AA35W7V1_GEOBA</name>
<keyword evidence="4" id="KW-1185">Reference proteome</keyword>
<protein>
    <recommendedName>
        <fullName evidence="2">Death domain-containing protein</fullName>
    </recommendedName>
</protein>
<dbReference type="EMBL" id="CASHTH010000761">
    <property type="protein sequence ID" value="CAI8007271.1"/>
    <property type="molecule type" value="Genomic_DNA"/>
</dbReference>
<feature type="domain" description="Death" evidence="2">
    <location>
        <begin position="57"/>
        <end position="106"/>
    </location>
</feature>
<evidence type="ECO:0000313" key="4">
    <source>
        <dbReference type="Proteomes" id="UP001174909"/>
    </source>
</evidence>
<feature type="region of interest" description="Disordered" evidence="1">
    <location>
        <begin position="1"/>
        <end position="45"/>
    </location>
</feature>
<dbReference type="GO" id="GO:0007165">
    <property type="term" value="P:signal transduction"/>
    <property type="evidence" value="ECO:0007669"/>
    <property type="project" value="InterPro"/>
</dbReference>
<evidence type="ECO:0000313" key="3">
    <source>
        <dbReference type="EMBL" id="CAI8007271.1"/>
    </source>
</evidence>
<organism evidence="3 4">
    <name type="scientific">Geodia barretti</name>
    <name type="common">Barrett's horny sponge</name>
    <dbReference type="NCBI Taxonomy" id="519541"/>
    <lineage>
        <taxon>Eukaryota</taxon>
        <taxon>Metazoa</taxon>
        <taxon>Porifera</taxon>
        <taxon>Demospongiae</taxon>
        <taxon>Heteroscleromorpha</taxon>
        <taxon>Tetractinellida</taxon>
        <taxon>Astrophorina</taxon>
        <taxon>Geodiidae</taxon>
        <taxon>Geodia</taxon>
    </lineage>
</organism>
<sequence length="153" mass="16510">MPAEDLSSSSAFCKQQQSTVSEAAPVTTTQPQQPPPTSSSDSTQQPITLDINDLFEVHSELCNVAAEWKGLGLALRLHPGTLDTIEADCRDVQSRLREVLTQWLKKAYDTRRFGAPSWQLLVAAVAHPAGGNNPALALTIAHNHNVTPPPAHN</sequence>
<evidence type="ECO:0000256" key="1">
    <source>
        <dbReference type="SAM" id="MobiDB-lite"/>
    </source>
</evidence>
<dbReference type="SUPFAM" id="SSF47986">
    <property type="entry name" value="DEATH domain"/>
    <property type="match status" value="1"/>
</dbReference>
<dbReference type="Gene3D" id="1.10.533.10">
    <property type="entry name" value="Death Domain, Fas"/>
    <property type="match status" value="1"/>
</dbReference>
<feature type="compositionally biased region" description="Polar residues" evidence="1">
    <location>
        <begin position="1"/>
        <end position="21"/>
    </location>
</feature>
<proteinExistence type="predicted"/>
<dbReference type="InterPro" id="IPR011029">
    <property type="entry name" value="DEATH-like_dom_sf"/>
</dbReference>
<dbReference type="Pfam" id="PF00531">
    <property type="entry name" value="Death"/>
    <property type="match status" value="1"/>
</dbReference>